<evidence type="ECO:0000313" key="3">
    <source>
        <dbReference type="Proteomes" id="UP000008332"/>
    </source>
</evidence>
<accession>Q21YF1</accession>
<dbReference type="Proteomes" id="UP000008332">
    <property type="component" value="Chromosome"/>
</dbReference>
<dbReference type="KEGG" id="rfr:Rfer_1469"/>
<organism evidence="2 3">
    <name type="scientific">Albidiferax ferrireducens (strain ATCC BAA-621 / DSM 15236 / T118)</name>
    <name type="common">Rhodoferax ferrireducens</name>
    <dbReference type="NCBI Taxonomy" id="338969"/>
    <lineage>
        <taxon>Bacteria</taxon>
        <taxon>Pseudomonadati</taxon>
        <taxon>Pseudomonadota</taxon>
        <taxon>Betaproteobacteria</taxon>
        <taxon>Burkholderiales</taxon>
        <taxon>Comamonadaceae</taxon>
        <taxon>Rhodoferax</taxon>
    </lineage>
</organism>
<dbReference type="eggNOG" id="COG1639">
    <property type="taxonomic scope" value="Bacteria"/>
</dbReference>
<dbReference type="STRING" id="338969.Rfer_1469"/>
<name>Q21YF1_ALBFT</name>
<dbReference type="PANTHER" id="PTHR33525:SF6">
    <property type="entry name" value="HDOD DOMAIN-CONTAINING PROTEIN"/>
    <property type="match status" value="1"/>
</dbReference>
<reference evidence="3" key="1">
    <citation type="submission" date="2006-02" db="EMBL/GenBank/DDBJ databases">
        <title>Complete sequence of chromosome of Rhodoferax ferrireducens DSM 15236.</title>
        <authorList>
            <person name="Copeland A."/>
            <person name="Lucas S."/>
            <person name="Lapidus A."/>
            <person name="Barry K."/>
            <person name="Detter J.C."/>
            <person name="Glavina del Rio T."/>
            <person name="Hammon N."/>
            <person name="Israni S."/>
            <person name="Pitluck S."/>
            <person name="Brettin T."/>
            <person name="Bruce D."/>
            <person name="Han C."/>
            <person name="Tapia R."/>
            <person name="Gilna P."/>
            <person name="Kiss H."/>
            <person name="Schmutz J."/>
            <person name="Larimer F."/>
            <person name="Land M."/>
            <person name="Kyrpides N."/>
            <person name="Ivanova N."/>
            <person name="Richardson P."/>
        </authorList>
    </citation>
    <scope>NUCLEOTIDE SEQUENCE [LARGE SCALE GENOMIC DNA]</scope>
    <source>
        <strain evidence="3">ATCC BAA-621 / DSM 15236 / T118</strain>
    </source>
</reference>
<sequence>MIALLLNELDREEPELRKISQLINTDPVLATRLLQLANSAQFQLSNKISSVSEALALLGLNQVKALATAAAIAGAFTAVPGIDMRQFWRYSLNTAKLARALGGMVQQNQPAAFTAGLIHATGELVMHLGLPGALEILDRQVPPLGLKRAAAERKLLGYCYADVGAGFARRWQFPQPIVDALEHQHAPFDNDVYEPMAGVLHLAAWRARAWEANYDEQDLIDNFPDVVALALGIDIDMVLQQDPIDWTTKAEVAVLASA</sequence>
<dbReference type="InterPro" id="IPR052340">
    <property type="entry name" value="RNase_Y/CdgJ"/>
</dbReference>
<dbReference type="InterPro" id="IPR013976">
    <property type="entry name" value="HDOD"/>
</dbReference>
<evidence type="ECO:0000313" key="2">
    <source>
        <dbReference type="EMBL" id="ABD69202.1"/>
    </source>
</evidence>
<dbReference type="PROSITE" id="PS51833">
    <property type="entry name" value="HDOD"/>
    <property type="match status" value="1"/>
</dbReference>
<proteinExistence type="predicted"/>
<feature type="domain" description="HDOD" evidence="1">
    <location>
        <begin position="1"/>
        <end position="187"/>
    </location>
</feature>
<protein>
    <submittedName>
        <fullName evidence="2">Putative signal transduction protein</fullName>
    </submittedName>
</protein>
<keyword evidence="3" id="KW-1185">Reference proteome</keyword>
<gene>
    <name evidence="2" type="ordered locus">Rfer_1469</name>
</gene>
<dbReference type="PANTHER" id="PTHR33525">
    <property type="match status" value="1"/>
</dbReference>
<dbReference type="Gene3D" id="1.10.3210.10">
    <property type="entry name" value="Hypothetical protein af1432"/>
    <property type="match status" value="1"/>
</dbReference>
<dbReference type="EMBL" id="CP000267">
    <property type="protein sequence ID" value="ABD69202.1"/>
    <property type="molecule type" value="Genomic_DNA"/>
</dbReference>
<dbReference type="SUPFAM" id="SSF109604">
    <property type="entry name" value="HD-domain/PDEase-like"/>
    <property type="match status" value="1"/>
</dbReference>
<dbReference type="Pfam" id="PF08668">
    <property type="entry name" value="HDOD"/>
    <property type="match status" value="1"/>
</dbReference>
<dbReference type="AlphaFoldDB" id="Q21YF1"/>
<dbReference type="HOGENOM" id="CLU_048246_3_0_4"/>
<evidence type="ECO:0000259" key="1">
    <source>
        <dbReference type="PROSITE" id="PS51833"/>
    </source>
</evidence>